<comment type="similarity">
    <text evidence="1">Belongs to the DNA polymerase type-Y family.</text>
</comment>
<sequence length="759" mass="86473">MELPKTPVEEQEDNEEDEETDWLAINDNTQGRVWFPNVSEERLVLGKEAKRGIPVHRVIVHIDMDCFYAQVEMIRNPELRDKPLGVQQKYVVVTCNYEARKHGVHKLMSVRDAREKCPQLILVSGEDLTNYREMSYKVTELLEEFCQMVERLGFDENFIDLTEMVERRLRQSQSTAIYVSGHIYNHQTLNISDVMHVRLAVGSQIAAEVRETLYSRMGLTCCAGVASNKLLSKLVCGTFKPNQQTVLLPENCQHMMDSLKHLGKVPGIGYKTTERLKSLGLNSLRDLQTCSLPLLEKELGTSIAQRIYMLSHGEDSSPVIPSGPPQSLSDEDSFRKCSTEAEVEKKIEELLMNLLDRICKDGRKPHTVRLTIRQFSPTNKWFNRESRQCPVPTHLIQKFGARNSDIVTPLVDLLMKLFRKMINVKVPFHLTLLSVCFCNLKAVSNVKGSIGFYLAKKKSSGPNSGQCFQEKLTADTEDLAQTKVNSLELDLSPGQSTYTRAPFIDTITNTEAKEICEFPFHQLPVGIDLDVFSQLPEDIKKEILSKPGSILNRPSTVRKGIQSFFVPKKVEITSIEFKKDDHNIKSIPVPYSKNSQDSFPVEFKHNQPKLNSVSSTCERTFLDECVRQKSQTFHSETMQLTNLLFQKSLVTDSHIQTKDAGSKIDSLMNPVERAHRDAEITFPSSVDPMVFSELPAELQNELRAEWKRQELISKIPVKHDEKKMKATKGKQQSIHWSPLSNSLLKYFKQTESAMNTRKH</sequence>
<dbReference type="GO" id="GO:0003887">
    <property type="term" value="F:DNA-directed DNA polymerase activity"/>
    <property type="evidence" value="ECO:0007669"/>
    <property type="project" value="InterPro"/>
</dbReference>
<dbReference type="InterPro" id="IPR025527">
    <property type="entry name" value="HUWE1/Rev1_UBM"/>
</dbReference>
<dbReference type="FunFam" id="3.30.70.270:FF:000013">
    <property type="entry name" value="Polymerase (DNA directed) iota"/>
    <property type="match status" value="1"/>
</dbReference>
<dbReference type="Proteomes" id="UP000515159">
    <property type="component" value="Chromosome 1"/>
</dbReference>
<dbReference type="SUPFAM" id="SSF56672">
    <property type="entry name" value="DNA/RNA polymerases"/>
    <property type="match status" value="1"/>
</dbReference>
<protein>
    <submittedName>
        <fullName evidence="6">DNA polymerase iota isoform X1</fullName>
    </submittedName>
</protein>
<dbReference type="FunCoup" id="A0A6P8Q4M1">
    <property type="interactions" value="2095"/>
</dbReference>
<evidence type="ECO:0000256" key="2">
    <source>
        <dbReference type="ARBA" id="ARBA00022634"/>
    </source>
</evidence>
<feature type="domain" description="UmuC" evidence="4">
    <location>
        <begin position="59"/>
        <end position="269"/>
    </location>
</feature>
<dbReference type="GO" id="GO:0003684">
    <property type="term" value="F:damaged DNA binding"/>
    <property type="evidence" value="ECO:0007669"/>
    <property type="project" value="InterPro"/>
</dbReference>
<dbReference type="InterPro" id="IPR036775">
    <property type="entry name" value="DNA_pol_Y-fam_lit_finger_sf"/>
</dbReference>
<accession>A0A6P8Q4M1</accession>
<dbReference type="PROSITE" id="PS50173">
    <property type="entry name" value="UMUC"/>
    <property type="match status" value="1"/>
</dbReference>
<gene>
    <name evidence="6" type="primary">POLI</name>
</gene>
<reference evidence="6" key="1">
    <citation type="submission" date="2025-08" db="UniProtKB">
        <authorList>
            <consortium name="RefSeq"/>
        </authorList>
    </citation>
    <scope>IDENTIFICATION</scope>
</reference>
<dbReference type="FunFam" id="3.30.1490.100:FF:000003">
    <property type="entry name" value="Polymerase (DNA directed) iota"/>
    <property type="match status" value="1"/>
</dbReference>
<dbReference type="InterPro" id="IPR017961">
    <property type="entry name" value="DNA_pol_Y-fam_little_finger"/>
</dbReference>
<proteinExistence type="inferred from homology"/>
<name>A0A6P8Q4M1_GEOSA</name>
<dbReference type="PANTHER" id="PTHR46404:SF1">
    <property type="entry name" value="DNA POLYMERASE IOTA"/>
    <property type="match status" value="1"/>
</dbReference>
<dbReference type="Pfam" id="PF14377">
    <property type="entry name" value="UBM"/>
    <property type="match status" value="2"/>
</dbReference>
<evidence type="ECO:0000313" key="6">
    <source>
        <dbReference type="RefSeq" id="XP_033790090.1"/>
    </source>
</evidence>
<organism evidence="5 6">
    <name type="scientific">Geotrypetes seraphini</name>
    <name type="common">Gaboon caecilian</name>
    <name type="synonym">Caecilia seraphini</name>
    <dbReference type="NCBI Taxonomy" id="260995"/>
    <lineage>
        <taxon>Eukaryota</taxon>
        <taxon>Metazoa</taxon>
        <taxon>Chordata</taxon>
        <taxon>Craniata</taxon>
        <taxon>Vertebrata</taxon>
        <taxon>Euteleostomi</taxon>
        <taxon>Amphibia</taxon>
        <taxon>Gymnophiona</taxon>
        <taxon>Geotrypetes</taxon>
    </lineage>
</organism>
<keyword evidence="3" id="KW-0808">Transferase</keyword>
<dbReference type="GO" id="GO:0006281">
    <property type="term" value="P:DNA repair"/>
    <property type="evidence" value="ECO:0007669"/>
    <property type="project" value="InterPro"/>
</dbReference>
<dbReference type="InterPro" id="IPR053848">
    <property type="entry name" value="IMS_HHH_1"/>
</dbReference>
<dbReference type="InParanoid" id="A0A6P8Q4M1"/>
<dbReference type="KEGG" id="gsh:117355514"/>
<dbReference type="Gene3D" id="6.10.250.1630">
    <property type="match status" value="2"/>
</dbReference>
<dbReference type="FunFam" id="3.40.1170.60:FF:000006">
    <property type="entry name" value="DNA polymerase iota"/>
    <property type="match status" value="1"/>
</dbReference>
<evidence type="ECO:0000313" key="5">
    <source>
        <dbReference type="Proteomes" id="UP000515159"/>
    </source>
</evidence>
<keyword evidence="2" id="KW-0237">DNA synthesis</keyword>
<dbReference type="Pfam" id="PF00817">
    <property type="entry name" value="IMS"/>
    <property type="match status" value="1"/>
</dbReference>
<dbReference type="PIRSF" id="PIRSF036603">
    <property type="entry name" value="DPol_eta"/>
    <property type="match status" value="1"/>
</dbReference>
<evidence type="ECO:0000256" key="3">
    <source>
        <dbReference type="ARBA" id="ARBA00022679"/>
    </source>
</evidence>
<dbReference type="SUPFAM" id="SSF100879">
    <property type="entry name" value="Lesion bypass DNA polymerase (Y-family), little finger domain"/>
    <property type="match status" value="1"/>
</dbReference>
<dbReference type="CTD" id="11201"/>
<dbReference type="Gene3D" id="3.30.70.270">
    <property type="match status" value="1"/>
</dbReference>
<evidence type="ECO:0000256" key="1">
    <source>
        <dbReference type="ARBA" id="ARBA00010945"/>
    </source>
</evidence>
<dbReference type="Gene3D" id="3.30.1490.100">
    <property type="entry name" value="DNA polymerase, Y-family, little finger domain"/>
    <property type="match status" value="1"/>
</dbReference>
<dbReference type="Gene3D" id="1.10.150.20">
    <property type="entry name" value="5' to 3' exonuclease, C-terminal subdomain"/>
    <property type="match status" value="1"/>
</dbReference>
<dbReference type="GeneID" id="117355514"/>
<dbReference type="OrthoDB" id="447129at2759"/>
<dbReference type="InterPro" id="IPR001126">
    <property type="entry name" value="UmuC"/>
</dbReference>
<dbReference type="Pfam" id="PF11799">
    <property type="entry name" value="IMS_C"/>
    <property type="match status" value="1"/>
</dbReference>
<dbReference type="RefSeq" id="XP_033790090.1">
    <property type="nucleotide sequence ID" value="XM_033934199.1"/>
</dbReference>
<dbReference type="InterPro" id="IPR043128">
    <property type="entry name" value="Rev_trsase/Diguanyl_cyclase"/>
</dbReference>
<evidence type="ECO:0000259" key="4">
    <source>
        <dbReference type="PROSITE" id="PS50173"/>
    </source>
</evidence>
<dbReference type="InterPro" id="IPR043502">
    <property type="entry name" value="DNA/RNA_pol_sf"/>
</dbReference>
<dbReference type="GO" id="GO:0019985">
    <property type="term" value="P:translesion synthesis"/>
    <property type="evidence" value="ECO:0007669"/>
    <property type="project" value="TreeGrafter"/>
</dbReference>
<dbReference type="PANTHER" id="PTHR46404">
    <property type="entry name" value="DNA POLYMERASE IOTA"/>
    <property type="match status" value="1"/>
</dbReference>
<dbReference type="Pfam" id="PF21999">
    <property type="entry name" value="IMS_HHH_1"/>
    <property type="match status" value="1"/>
</dbReference>
<dbReference type="Gene3D" id="3.40.1170.60">
    <property type="match status" value="1"/>
</dbReference>
<dbReference type="AlphaFoldDB" id="A0A6P8Q4M1"/>
<keyword evidence="5" id="KW-1185">Reference proteome</keyword>